<sequence length="602" mass="66491">MTFIRPWKSIHENPIDDPLPPLVVLTGPNGAGKSQVLDAIEAGCLQVDGVPMMGTLGQVRVFRLSELMAQVEAPQSIGAFRERWAQVAQHIRNIVQGNQNAYPQNPGGLDQLIIDNIRANRMLSEGALSDLVSYLDKPLSEYSLNEIRDALPLQHAEVDPFRLSVSEVFATYFLRRDNNSYQRYKEAQGLDAAPYLSDDDFTHKYGPPPWLVLNEALLAIGLDYEFSAPVEIPESLPYSPVLRRRGEDLELQVENLSTGERTLLAIALSLYTGSSRASSYLQLPRILLLDEADASLHPSMVVGLINVLQDVFVATHGVHVIMTSHSPSTVAIAPEESLFQMRRGVGRRMRKVTKDQAIAALAVGIPTLSVRVEDRRTVVVEEQDDVQVYEHIYRLVRGEMTGPRSLQFVSSGSGSAEHPENSGSSFEVRRLVRELRGAGNDTIFGIIDRDAASSGDAAILVSEERYSIENYALDPLLVGALLLMQNFATAQELGLPVGTRHFALGVEHSSSMVAAIAQKLNIDEGARTSVTYRGGFSVPIPDGFLSLRGHDLQNLYVDRYPMLRRYRKLMQTVLEMAARDVPQFIPGAVVALLDRLTREEVG</sequence>
<evidence type="ECO:0000313" key="2">
    <source>
        <dbReference type="EMBL" id="SCX44319.1"/>
    </source>
</evidence>
<dbReference type="InterPro" id="IPR003959">
    <property type="entry name" value="ATPase_AAA_core"/>
</dbReference>
<evidence type="ECO:0000259" key="1">
    <source>
        <dbReference type="SMART" id="SM00382"/>
    </source>
</evidence>
<dbReference type="Proteomes" id="UP000198981">
    <property type="component" value="Unassembled WGS sequence"/>
</dbReference>
<dbReference type="Pfam" id="PF13304">
    <property type="entry name" value="AAA_21"/>
    <property type="match status" value="1"/>
</dbReference>
<gene>
    <name evidence="2" type="ORF">SAMN03159343_1395</name>
</gene>
<protein>
    <submittedName>
        <fullName evidence="2">Predicted ATPase</fullName>
    </submittedName>
</protein>
<accession>A0A1G4XSY0</accession>
<dbReference type="STRING" id="1960309.SAMN03159343_1395"/>
<dbReference type="InterPro" id="IPR003593">
    <property type="entry name" value="AAA+_ATPase"/>
</dbReference>
<organism evidence="2 3">
    <name type="scientific">Klenkia marina</name>
    <dbReference type="NCBI Taxonomy" id="1960309"/>
    <lineage>
        <taxon>Bacteria</taxon>
        <taxon>Bacillati</taxon>
        <taxon>Actinomycetota</taxon>
        <taxon>Actinomycetes</taxon>
        <taxon>Geodermatophilales</taxon>
        <taxon>Geodermatophilaceae</taxon>
        <taxon>Klenkia</taxon>
    </lineage>
</organism>
<reference evidence="3" key="1">
    <citation type="submission" date="2016-10" db="EMBL/GenBank/DDBJ databases">
        <authorList>
            <person name="Varghese N."/>
            <person name="Submissions S."/>
        </authorList>
    </citation>
    <scope>NUCLEOTIDE SEQUENCE [LARGE SCALE GENOMIC DNA]</scope>
    <source>
        <strain evidence="3">DSM 45722</strain>
    </source>
</reference>
<evidence type="ECO:0000313" key="3">
    <source>
        <dbReference type="Proteomes" id="UP000198981"/>
    </source>
</evidence>
<dbReference type="SUPFAM" id="SSF52540">
    <property type="entry name" value="P-loop containing nucleoside triphosphate hydrolases"/>
    <property type="match status" value="1"/>
</dbReference>
<dbReference type="GO" id="GO:0005524">
    <property type="term" value="F:ATP binding"/>
    <property type="evidence" value="ECO:0007669"/>
    <property type="project" value="InterPro"/>
</dbReference>
<dbReference type="Gene3D" id="3.40.50.300">
    <property type="entry name" value="P-loop containing nucleotide triphosphate hydrolases"/>
    <property type="match status" value="2"/>
</dbReference>
<feature type="domain" description="AAA+ ATPase" evidence="1">
    <location>
        <begin position="19"/>
        <end position="350"/>
    </location>
</feature>
<name>A0A1G4XSY0_9ACTN</name>
<dbReference type="RefSeq" id="WP_243469825.1">
    <property type="nucleotide sequence ID" value="NZ_FMUH01000002.1"/>
</dbReference>
<dbReference type="SMART" id="SM00382">
    <property type="entry name" value="AAA"/>
    <property type="match status" value="1"/>
</dbReference>
<dbReference type="EMBL" id="FMUH01000002">
    <property type="protein sequence ID" value="SCX44319.1"/>
    <property type="molecule type" value="Genomic_DNA"/>
</dbReference>
<dbReference type="InterPro" id="IPR027417">
    <property type="entry name" value="P-loop_NTPase"/>
</dbReference>
<dbReference type="GO" id="GO:0016887">
    <property type="term" value="F:ATP hydrolysis activity"/>
    <property type="evidence" value="ECO:0007669"/>
    <property type="project" value="InterPro"/>
</dbReference>
<dbReference type="PANTHER" id="PTHR43581">
    <property type="entry name" value="ATP/GTP PHOSPHATASE"/>
    <property type="match status" value="1"/>
</dbReference>
<dbReference type="AlphaFoldDB" id="A0A1G4XSY0"/>
<keyword evidence="3" id="KW-1185">Reference proteome</keyword>
<dbReference type="PANTHER" id="PTHR43581:SF4">
    <property type="entry name" value="ATP_GTP PHOSPHATASE"/>
    <property type="match status" value="1"/>
</dbReference>
<dbReference type="InterPro" id="IPR051396">
    <property type="entry name" value="Bact_Antivir_Def_Nuclease"/>
</dbReference>
<proteinExistence type="predicted"/>
<dbReference type="CDD" id="cd00267">
    <property type="entry name" value="ABC_ATPase"/>
    <property type="match status" value="1"/>
</dbReference>